<sequence length="180" mass="19426">MSEGFEELCRVRPIARQGMITLRGDLSAKAVKNAVTGVAGVDMPSRREARHVGERAILWMSPDELAVLVPHEEAAVAAETMRSALAGIHALVADVSDARAHFRLEGDTIREVIAKLAPVDMSPAAMQPGMVRRTRFAQVAAGFWLRDEATAQVFCFRSVADYMSGLLRTAATPGSAVGYF</sequence>
<dbReference type="Proteomes" id="UP000681356">
    <property type="component" value="Unassembled WGS sequence"/>
</dbReference>
<dbReference type="Gene3D" id="3.30.70.1520">
    <property type="entry name" value="Heterotetrameric sarcosine oxidase"/>
    <property type="match status" value="1"/>
</dbReference>
<evidence type="ECO:0000313" key="2">
    <source>
        <dbReference type="Proteomes" id="UP000681356"/>
    </source>
</evidence>
<dbReference type="InterPro" id="IPR007375">
    <property type="entry name" value="SoxG"/>
</dbReference>
<protein>
    <submittedName>
        <fullName evidence="1">Sarcosine oxidase subunit gamma</fullName>
    </submittedName>
</protein>
<dbReference type="Pfam" id="PF04268">
    <property type="entry name" value="SoxG"/>
    <property type="match status" value="1"/>
</dbReference>
<accession>A0A8J7WEX3</accession>
<proteinExistence type="predicted"/>
<dbReference type="EMBL" id="JAGTUU010000003">
    <property type="protein sequence ID" value="MBS0124136.1"/>
    <property type="molecule type" value="Genomic_DNA"/>
</dbReference>
<organism evidence="1 2">
    <name type="scientific">Thetidibacter halocola</name>
    <dbReference type="NCBI Taxonomy" id="2827239"/>
    <lineage>
        <taxon>Bacteria</taxon>
        <taxon>Pseudomonadati</taxon>
        <taxon>Pseudomonadota</taxon>
        <taxon>Alphaproteobacteria</taxon>
        <taxon>Rhodobacterales</taxon>
        <taxon>Roseobacteraceae</taxon>
        <taxon>Thetidibacter</taxon>
    </lineage>
</organism>
<evidence type="ECO:0000313" key="1">
    <source>
        <dbReference type="EMBL" id="MBS0124136.1"/>
    </source>
</evidence>
<reference evidence="1" key="1">
    <citation type="submission" date="2021-04" db="EMBL/GenBank/DDBJ databases">
        <authorList>
            <person name="Yoon J."/>
        </authorList>
    </citation>
    <scope>NUCLEOTIDE SEQUENCE</scope>
    <source>
        <strain evidence="1">KMU-90</strain>
    </source>
</reference>
<dbReference type="Gene3D" id="3.30.1360.120">
    <property type="entry name" value="Probable tRNA modification gtpase trme, domain 1"/>
    <property type="match status" value="1"/>
</dbReference>
<comment type="caution">
    <text evidence="1">The sequence shown here is derived from an EMBL/GenBank/DDBJ whole genome shotgun (WGS) entry which is preliminary data.</text>
</comment>
<dbReference type="InterPro" id="IPR027266">
    <property type="entry name" value="TrmE/GcvT-like"/>
</dbReference>
<dbReference type="AlphaFoldDB" id="A0A8J7WEX3"/>
<gene>
    <name evidence="1" type="ORF">KB874_08305</name>
</gene>
<keyword evidence="2" id="KW-1185">Reference proteome</keyword>
<dbReference type="SUPFAM" id="SSF103025">
    <property type="entry name" value="Folate-binding domain"/>
    <property type="match status" value="1"/>
</dbReference>
<name>A0A8J7WEX3_9RHOB</name>
<dbReference type="RefSeq" id="WP_212536101.1">
    <property type="nucleotide sequence ID" value="NZ_JAGTUU010000003.1"/>
</dbReference>